<feature type="domain" description="DUF7882" evidence="1">
    <location>
        <begin position="1"/>
        <end position="96"/>
    </location>
</feature>
<gene>
    <name evidence="2" type="ORF">B7R54_04495</name>
</gene>
<sequence>MGTFTYNTGLKVDFDDRVLAHIQIVVGAKLRRGEPLYFSWRDDDGVGDGRTTVWLHPSMPLVYKYFGSKMPRINPAWVEVLAESANTAGGLRLLPEPEAPSAMAASASATASVRGSASS</sequence>
<organism evidence="2 3">
    <name type="scientific">Subtercola boreus</name>
    <dbReference type="NCBI Taxonomy" id="120213"/>
    <lineage>
        <taxon>Bacteria</taxon>
        <taxon>Bacillati</taxon>
        <taxon>Actinomycetota</taxon>
        <taxon>Actinomycetes</taxon>
        <taxon>Micrococcales</taxon>
        <taxon>Microbacteriaceae</taxon>
        <taxon>Subtercola</taxon>
    </lineage>
</organism>
<evidence type="ECO:0000313" key="2">
    <source>
        <dbReference type="EMBL" id="RFA08565.1"/>
    </source>
</evidence>
<dbReference type="GO" id="GO:0016874">
    <property type="term" value="F:ligase activity"/>
    <property type="evidence" value="ECO:0007669"/>
    <property type="project" value="UniProtKB-KW"/>
</dbReference>
<dbReference type="InterPro" id="IPR057204">
    <property type="entry name" value="DUF7882"/>
</dbReference>
<dbReference type="Pfam" id="PF25355">
    <property type="entry name" value="DUF7882"/>
    <property type="match status" value="1"/>
</dbReference>
<protein>
    <submittedName>
        <fullName evidence="2">ATP-dependent DNA ligase</fullName>
    </submittedName>
</protein>
<evidence type="ECO:0000259" key="1">
    <source>
        <dbReference type="Pfam" id="PF25355"/>
    </source>
</evidence>
<reference evidence="2 3" key="1">
    <citation type="submission" date="2017-04" db="EMBL/GenBank/DDBJ databases">
        <title>Comparative genome analysis of Subtercola boreus.</title>
        <authorList>
            <person name="Cho Y.-J."/>
            <person name="Cho A."/>
            <person name="Kim O.-S."/>
            <person name="Lee J.-I."/>
        </authorList>
    </citation>
    <scope>NUCLEOTIDE SEQUENCE [LARGE SCALE GENOMIC DNA]</scope>
    <source>
        <strain evidence="2 3">K300</strain>
    </source>
</reference>
<dbReference type="EMBL" id="NBWZ01000001">
    <property type="protein sequence ID" value="RFA08565.1"/>
    <property type="molecule type" value="Genomic_DNA"/>
</dbReference>
<accession>A0A3E0VG00</accession>
<comment type="caution">
    <text evidence="2">The sequence shown here is derived from an EMBL/GenBank/DDBJ whole genome shotgun (WGS) entry which is preliminary data.</text>
</comment>
<evidence type="ECO:0000313" key="3">
    <source>
        <dbReference type="Proteomes" id="UP000256486"/>
    </source>
</evidence>
<dbReference type="RefSeq" id="WP_116416469.1">
    <property type="nucleotide sequence ID" value="NZ_NBWZ01000001.1"/>
</dbReference>
<keyword evidence="2" id="KW-0436">Ligase</keyword>
<proteinExistence type="predicted"/>
<dbReference type="OrthoDB" id="5123855at2"/>
<dbReference type="Proteomes" id="UP000256486">
    <property type="component" value="Unassembled WGS sequence"/>
</dbReference>
<name>A0A3E0VG00_9MICO</name>
<keyword evidence="3" id="KW-1185">Reference proteome</keyword>
<dbReference type="AlphaFoldDB" id="A0A3E0VG00"/>